<evidence type="ECO:0000313" key="2">
    <source>
        <dbReference type="Proteomes" id="UP000043107"/>
    </source>
</evidence>
<name>A0ABM9R7K8_BIFLI</name>
<dbReference type="EMBL" id="CCWP01000050">
    <property type="protein sequence ID" value="CEF06750.1"/>
    <property type="molecule type" value="Genomic_DNA"/>
</dbReference>
<proteinExistence type="predicted"/>
<organism evidence="1 2">
    <name type="scientific">Bifidobacterium longum subsp. infantis</name>
    <dbReference type="NCBI Taxonomy" id="1682"/>
    <lineage>
        <taxon>Bacteria</taxon>
        <taxon>Bacillati</taxon>
        <taxon>Actinomycetota</taxon>
        <taxon>Actinomycetes</taxon>
        <taxon>Bifidobacteriales</taxon>
        <taxon>Bifidobacteriaceae</taxon>
        <taxon>Bifidobacterium</taxon>
    </lineage>
</organism>
<keyword evidence="2" id="KW-1185">Reference proteome</keyword>
<comment type="caution">
    <text evidence="1">The sequence shown here is derived from an EMBL/GenBank/DDBJ whole genome shotgun (WGS) entry which is preliminary data.</text>
</comment>
<accession>A0ABM9R7K8</accession>
<evidence type="ECO:0000313" key="1">
    <source>
        <dbReference type="EMBL" id="CEF06750.1"/>
    </source>
</evidence>
<protein>
    <submittedName>
        <fullName evidence="1">Uncharacterized protein</fullName>
    </submittedName>
</protein>
<sequence>MRAFNTYGTWFDIRSVSQHSKQQFNGGRNINIFTMPCMVAIMPYQKLGQ</sequence>
<reference evidence="1 2" key="1">
    <citation type="submission" date="2014-09" db="EMBL/GenBank/DDBJ databases">
        <authorList>
            <person name="Bertelli C."/>
        </authorList>
    </citation>
    <scope>NUCLEOTIDE SEQUENCE [LARGE SCALE GENOMIC DNA]</scope>
    <source>
        <strain evidence="1 2">BIC1401111250</strain>
    </source>
</reference>
<gene>
    <name evidence="1" type="ORF">BLIC_c02447</name>
</gene>
<dbReference type="Proteomes" id="UP000043107">
    <property type="component" value="Unassembled WGS sequence"/>
</dbReference>